<keyword evidence="2 7" id="KW-0808">Transferase</keyword>
<evidence type="ECO:0000259" key="6">
    <source>
        <dbReference type="Pfam" id="PF08100"/>
    </source>
</evidence>
<feature type="binding site" evidence="8">
    <location>
        <position position="255"/>
    </location>
    <ligand>
        <name>S-adenosyl-L-homocysteine</name>
        <dbReference type="ChEBI" id="CHEBI:57856"/>
        <label>1</label>
    </ligand>
</feature>
<feature type="binding site" evidence="8">
    <location>
        <position position="254"/>
    </location>
    <ligand>
        <name>S-adenosyl-L-homocysteine</name>
        <dbReference type="ChEBI" id="CHEBI:57856"/>
        <label>2</label>
    </ligand>
</feature>
<dbReference type="SUPFAM" id="SSF46785">
    <property type="entry name" value="Winged helix' DNA-binding domain"/>
    <property type="match status" value="1"/>
</dbReference>
<feature type="binding site" evidence="8">
    <location>
        <position position="179"/>
    </location>
    <ligand>
        <name>S-adenosyl-L-homocysteine</name>
        <dbReference type="ChEBI" id="CHEBI:57856"/>
        <label>1</label>
    </ligand>
</feature>
<dbReference type="Gene3D" id="1.10.10.10">
    <property type="entry name" value="Winged helix-like DNA-binding domain superfamily/Winged helix DNA-binding domain"/>
    <property type="match status" value="1"/>
</dbReference>
<dbReference type="AlphaFoldDB" id="Q2L6E4"/>
<dbReference type="InterPro" id="IPR001077">
    <property type="entry name" value="COMT_C"/>
</dbReference>
<dbReference type="Pfam" id="PF00891">
    <property type="entry name" value="Methyltransf_2"/>
    <property type="match status" value="1"/>
</dbReference>
<keyword evidence="1 7" id="KW-0489">Methyltransferase</keyword>
<dbReference type="CDD" id="cd02440">
    <property type="entry name" value="AdoMet_MTases"/>
    <property type="match status" value="1"/>
</dbReference>
<evidence type="ECO:0000256" key="1">
    <source>
        <dbReference type="ARBA" id="ARBA00022603"/>
    </source>
</evidence>
<reference evidence="8" key="2">
    <citation type="journal article" date="2025" name="Chem. Sci.">
        <title>Biosynthesis of the tetrahydroxynaphthalene-derived meroterpenoid furaquinocin &amp;lt;i&amp;gt;via&amp;lt;/i&amp;gt; reductive deamination and intramolecular hydroalkoxylation of an alkene.</title>
        <authorList>
            <person name="Noguchi T."/>
            <person name="Zhao F."/>
            <person name="Moriwaki Y."/>
            <person name="Yamamoto H."/>
            <person name="Kudo K."/>
            <person name="Nagata R."/>
            <person name="Tomita T."/>
            <person name="Terada T."/>
            <person name="Shimizu K."/>
            <person name="Nishiyama M."/>
            <person name="Kuzuyama T."/>
        </authorList>
    </citation>
    <scope>X-RAY CRYSTALLOGRAPHY (2.12 ANGSTROMS) OF 22-378 IN COMPLEX WITH S-ADENOSYL-L-HOMOCYSTEINE</scope>
</reference>
<sequence length="378" mass="40666">MTSDQPAATAVENPLPERDEPMTSEATLARFREYMVGPSRFMTLLSCFELGLVDQIRDNPGLTAAELGEAIGAKADAVEQLLLLLVKEGFVAHDEASGAYVLDGLADVAAGDLKRALAYMNMIKVVALRQLFHLTESAQTGTLVGLKELYGVTEGTLYGAVAEHRDLRDAWSNLMNTVTANIDPWFFGNVDVPAGARVLDLAGNTGLGAIHTVAHKASPGLQVTTFDLPEKEQEALANFKAHGVAESCSFIGGDVFDGVPKGFDIVLIKHFLDMFDKDDVIRILQGVNQALEVGGQVNIMVPVYPEDITDTDNYNVDFFPAFFIGCTMGQGGPQKLSAYQSWLEECGFKVTKAITKNAAEVPPDVIPVQAIISATKVV</sequence>
<accession>Q2L6E4</accession>
<dbReference type="GO" id="GO:0046983">
    <property type="term" value="F:protein dimerization activity"/>
    <property type="evidence" value="ECO:0007669"/>
    <property type="project" value="InterPro"/>
</dbReference>
<feature type="region of interest" description="Disordered" evidence="4">
    <location>
        <begin position="1"/>
        <end position="22"/>
    </location>
</feature>
<dbReference type="Gene3D" id="3.40.50.150">
    <property type="entry name" value="Vaccinia Virus protein VP39"/>
    <property type="match status" value="1"/>
</dbReference>
<feature type="binding site" evidence="8">
    <location>
        <position position="255"/>
    </location>
    <ligand>
        <name>S-adenosyl-L-homocysteine</name>
        <dbReference type="ChEBI" id="CHEBI:57856"/>
        <label>2</label>
    </ligand>
</feature>
<evidence type="ECO:0000256" key="2">
    <source>
        <dbReference type="ARBA" id="ARBA00022679"/>
    </source>
</evidence>
<feature type="binding site" evidence="8">
    <location>
        <position position="231"/>
    </location>
    <ligand>
        <name>S-adenosyl-L-homocysteine</name>
        <dbReference type="ChEBI" id="CHEBI:57856"/>
        <label>2</label>
    </ligand>
</feature>
<dbReference type="Gene3D" id="1.20.58.1390">
    <property type="match status" value="1"/>
</dbReference>
<evidence type="ECO:0000313" key="7">
    <source>
        <dbReference type="EMBL" id="BAE78974.1"/>
    </source>
</evidence>
<feature type="binding site" evidence="8">
    <location>
        <position position="254"/>
    </location>
    <ligand>
        <name>S-adenosyl-L-homocysteine</name>
        <dbReference type="ChEBI" id="CHEBI:57856"/>
        <label>1</label>
    </ligand>
</feature>
<feature type="domain" description="O-methyltransferase C-terminal" evidence="5">
    <location>
        <begin position="147"/>
        <end position="348"/>
    </location>
</feature>
<evidence type="ECO:0000259" key="5">
    <source>
        <dbReference type="Pfam" id="PF00891"/>
    </source>
</evidence>
<evidence type="ECO:0000256" key="3">
    <source>
        <dbReference type="ARBA" id="ARBA00022691"/>
    </source>
</evidence>
<reference evidence="7" key="1">
    <citation type="journal article" date="2006" name="J. Bacteriol.">
        <title>Biosynthesis of a natural polyketide-isoprenoid hybrid compound, furaquinocin A: identification and heterologous expression of the gene cluster.</title>
        <authorList>
            <person name="Kawasaki T."/>
            <person name="Hayashi Y."/>
            <person name="Kuzuyama T."/>
            <person name="Furihata K."/>
            <person name="Itoh N."/>
            <person name="Seto H."/>
            <person name="Dairi T."/>
        </authorList>
    </citation>
    <scope>NUCLEOTIDE SEQUENCE</scope>
    <source>
        <strain evidence="7">KO-3988</strain>
    </source>
</reference>
<dbReference type="EMBL" id="AB212624">
    <property type="protein sequence ID" value="BAE78974.1"/>
    <property type="molecule type" value="Genomic_DNA"/>
</dbReference>
<protein>
    <submittedName>
        <fullName evidence="7">Probable methyltransferase</fullName>
    </submittedName>
</protein>
<dbReference type="SUPFAM" id="SSF53335">
    <property type="entry name" value="S-adenosyl-L-methionine-dependent methyltransferases"/>
    <property type="match status" value="1"/>
</dbReference>
<dbReference type="PROSITE" id="PS51683">
    <property type="entry name" value="SAM_OMT_II"/>
    <property type="match status" value="1"/>
</dbReference>
<feature type="binding site" evidence="8">
    <location>
        <position position="227"/>
    </location>
    <ligand>
        <name>S-adenosyl-L-homocysteine</name>
        <dbReference type="ChEBI" id="CHEBI:57856"/>
        <label>1</label>
    </ligand>
</feature>
<dbReference type="Pfam" id="PF08100">
    <property type="entry name" value="Dimerisation"/>
    <property type="match status" value="1"/>
</dbReference>
<dbReference type="InterPro" id="IPR016461">
    <property type="entry name" value="COMT-like"/>
</dbReference>
<evidence type="ECO:0007829" key="8">
    <source>
        <dbReference type="PDB" id="8HAR"/>
    </source>
</evidence>
<dbReference type="PIRSF" id="PIRSF005739">
    <property type="entry name" value="O-mtase"/>
    <property type="match status" value="1"/>
</dbReference>
<dbReference type="InterPro" id="IPR036388">
    <property type="entry name" value="WH-like_DNA-bd_sf"/>
</dbReference>
<dbReference type="InterPro" id="IPR029063">
    <property type="entry name" value="SAM-dependent_MTases_sf"/>
</dbReference>
<dbReference type="GO" id="GO:0008171">
    <property type="term" value="F:O-methyltransferase activity"/>
    <property type="evidence" value="ECO:0007669"/>
    <property type="project" value="InterPro"/>
</dbReference>
<keyword evidence="3" id="KW-0949">S-adenosyl-L-methionine</keyword>
<dbReference type="GO" id="GO:0032259">
    <property type="term" value="P:methylation"/>
    <property type="evidence" value="ECO:0007669"/>
    <property type="project" value="UniProtKB-KW"/>
</dbReference>
<organism evidence="7">
    <name type="scientific">Streptomyces sp. (strain KO-3988)</name>
    <dbReference type="NCBI Taxonomy" id="285219"/>
    <lineage>
        <taxon>Bacteria</taxon>
        <taxon>Bacillati</taxon>
        <taxon>Actinomycetota</taxon>
        <taxon>Actinomycetes</taxon>
        <taxon>Kitasatosporales</taxon>
        <taxon>Streptomycetaceae</taxon>
        <taxon>Streptomyces</taxon>
    </lineage>
</organism>
<feature type="domain" description="O-methyltransferase dimerisation" evidence="6">
    <location>
        <begin position="34"/>
        <end position="105"/>
    </location>
</feature>
<dbReference type="InterPro" id="IPR036390">
    <property type="entry name" value="WH_DNA-bd_sf"/>
</dbReference>
<dbReference type="PDB" id="8HAR">
    <property type="method" value="X-ray"/>
    <property type="resolution" value="2.12 A"/>
    <property type="chains" value="A/B=22-378"/>
</dbReference>
<evidence type="ECO:0000256" key="4">
    <source>
        <dbReference type="SAM" id="MobiDB-lite"/>
    </source>
</evidence>
<proteinExistence type="evidence at protein level"/>
<feature type="binding site" evidence="8">
    <location>
        <position position="227"/>
    </location>
    <ligand>
        <name>S-adenosyl-L-homocysteine</name>
        <dbReference type="ChEBI" id="CHEBI:57856"/>
        <label>2</label>
    </ligand>
</feature>
<name>Q2L6E4_STREO</name>
<dbReference type="InterPro" id="IPR012967">
    <property type="entry name" value="COMT_dimerisation"/>
</dbReference>
<dbReference type="PANTHER" id="PTHR11746">
    <property type="entry name" value="O-METHYLTRANSFERASE"/>
    <property type="match status" value="1"/>
</dbReference>
<dbReference type="SMR" id="Q2L6E4"/>
<dbReference type="BioCyc" id="MetaCyc:MONOMER-124372"/>
<keyword evidence="8" id="KW-0002">3D-structure</keyword>